<proteinExistence type="predicted"/>
<dbReference type="EMBL" id="CAJHJT010000001">
    <property type="protein sequence ID" value="CAD6993674.1"/>
    <property type="molecule type" value="Genomic_DNA"/>
</dbReference>
<sequence>MLPVTALILITHASNFKHLCAAFKRSTSGLRNKQQRSFRFEIRYSMCVYVSVIKAPYSLLIDSPYYHQICIPSCAKGSCRASLTLAANVATDVNAMPATMGFVAPVADKLGAHP</sequence>
<keyword evidence="2" id="KW-1185">Reference proteome</keyword>
<dbReference type="AlphaFoldDB" id="A0A811U3T5"/>
<dbReference type="Proteomes" id="UP000606786">
    <property type="component" value="Unassembled WGS sequence"/>
</dbReference>
<name>A0A811U3T5_CERCA</name>
<protein>
    <submittedName>
        <fullName evidence="1">(Mediterranean fruit fly) hypothetical protein</fullName>
    </submittedName>
</protein>
<reference evidence="1" key="1">
    <citation type="submission" date="2020-11" db="EMBL/GenBank/DDBJ databases">
        <authorList>
            <person name="Whitehead M."/>
        </authorList>
    </citation>
    <scope>NUCLEOTIDE SEQUENCE</scope>
    <source>
        <strain evidence="1">EGII</strain>
    </source>
</reference>
<evidence type="ECO:0000313" key="2">
    <source>
        <dbReference type="Proteomes" id="UP000606786"/>
    </source>
</evidence>
<organism evidence="1 2">
    <name type="scientific">Ceratitis capitata</name>
    <name type="common">Mediterranean fruit fly</name>
    <name type="synonym">Tephritis capitata</name>
    <dbReference type="NCBI Taxonomy" id="7213"/>
    <lineage>
        <taxon>Eukaryota</taxon>
        <taxon>Metazoa</taxon>
        <taxon>Ecdysozoa</taxon>
        <taxon>Arthropoda</taxon>
        <taxon>Hexapoda</taxon>
        <taxon>Insecta</taxon>
        <taxon>Pterygota</taxon>
        <taxon>Neoptera</taxon>
        <taxon>Endopterygota</taxon>
        <taxon>Diptera</taxon>
        <taxon>Brachycera</taxon>
        <taxon>Muscomorpha</taxon>
        <taxon>Tephritoidea</taxon>
        <taxon>Tephritidae</taxon>
        <taxon>Ceratitis</taxon>
        <taxon>Ceratitis</taxon>
    </lineage>
</organism>
<accession>A0A811U3T5</accession>
<gene>
    <name evidence="1" type="ORF">CCAP1982_LOCUS2480</name>
</gene>
<evidence type="ECO:0000313" key="1">
    <source>
        <dbReference type="EMBL" id="CAD6993674.1"/>
    </source>
</evidence>
<comment type="caution">
    <text evidence="1">The sequence shown here is derived from an EMBL/GenBank/DDBJ whole genome shotgun (WGS) entry which is preliminary data.</text>
</comment>